<keyword evidence="3" id="KW-1185">Reference proteome</keyword>
<dbReference type="Proteomes" id="UP000051681">
    <property type="component" value="Unassembled WGS sequence"/>
</dbReference>
<dbReference type="STRING" id="340021.TM5383_01026"/>
<accession>A0A0P1GNJ1</accession>
<gene>
    <name evidence="2" type="ORF">TM5383_01026</name>
</gene>
<sequence>MSDPVTNVEIEDVLASIRRLVSDEPASSDMVSKPQAPKADKLVLTPSLRVADGRDLSTAAPKDNSQNTAAAMQLGAEYAVPAEADTESNAAVEEAEAAPLVLENADSAPDVEPEPIEEIPLEDRIAGLEAAVAETADQWEPDGDEEDAFAGVDVEAPYWEDDDADEDLNAEVTPLHAPHEHVKQDEPITVDAQPDVQDAPSEEAQSSAALDDLTELGLPQGLIDEEMLRDLVAEIVRQELQGSLGERITRNVRKLVRREIQRALTSRDLS</sequence>
<proteinExistence type="predicted"/>
<dbReference type="AlphaFoldDB" id="A0A0P1GNJ1"/>
<protein>
    <submittedName>
        <fullName evidence="2">Uncharacterized protein</fullName>
    </submittedName>
</protein>
<evidence type="ECO:0000313" key="3">
    <source>
        <dbReference type="Proteomes" id="UP000051681"/>
    </source>
</evidence>
<feature type="region of interest" description="Disordered" evidence="1">
    <location>
        <begin position="177"/>
        <end position="211"/>
    </location>
</feature>
<feature type="region of interest" description="Disordered" evidence="1">
    <location>
        <begin position="22"/>
        <end position="45"/>
    </location>
</feature>
<dbReference type="RefSeq" id="WP_058317952.1">
    <property type="nucleotide sequence ID" value="NZ_CYSF01000006.1"/>
</dbReference>
<reference evidence="2 3" key="1">
    <citation type="submission" date="2015-09" db="EMBL/GenBank/DDBJ databases">
        <authorList>
            <consortium name="Swine Surveillance"/>
        </authorList>
    </citation>
    <scope>NUCLEOTIDE SEQUENCE [LARGE SCALE GENOMIC DNA]</scope>
    <source>
        <strain evidence="2 3">CECT 8383</strain>
    </source>
</reference>
<feature type="compositionally biased region" description="Basic and acidic residues" evidence="1">
    <location>
        <begin position="177"/>
        <end position="186"/>
    </location>
</feature>
<evidence type="ECO:0000313" key="2">
    <source>
        <dbReference type="EMBL" id="CUH83824.1"/>
    </source>
</evidence>
<evidence type="ECO:0000256" key="1">
    <source>
        <dbReference type="SAM" id="MobiDB-lite"/>
    </source>
</evidence>
<dbReference type="EMBL" id="CYSF01000006">
    <property type="protein sequence ID" value="CUH83824.1"/>
    <property type="molecule type" value="Genomic_DNA"/>
</dbReference>
<organism evidence="2 3">
    <name type="scientific">Thalassovita mediterranea</name>
    <dbReference type="NCBI Taxonomy" id="340021"/>
    <lineage>
        <taxon>Bacteria</taxon>
        <taxon>Pseudomonadati</taxon>
        <taxon>Pseudomonadota</taxon>
        <taxon>Alphaproteobacteria</taxon>
        <taxon>Rhodobacterales</taxon>
        <taxon>Roseobacteraceae</taxon>
        <taxon>Thalassovita</taxon>
    </lineage>
</organism>
<name>A0A0P1GNJ1_9RHOB</name>